<dbReference type="PANTHER" id="PTHR31286">
    <property type="entry name" value="GLYCINE-RICH CELL WALL STRUCTURAL PROTEIN 1.8-LIKE"/>
    <property type="match status" value="1"/>
</dbReference>
<evidence type="ECO:0000313" key="3">
    <source>
        <dbReference type="EMBL" id="TXG61742.1"/>
    </source>
</evidence>
<organism evidence="3 4">
    <name type="scientific">Acer yangbiense</name>
    <dbReference type="NCBI Taxonomy" id="1000413"/>
    <lineage>
        <taxon>Eukaryota</taxon>
        <taxon>Viridiplantae</taxon>
        <taxon>Streptophyta</taxon>
        <taxon>Embryophyta</taxon>
        <taxon>Tracheophyta</taxon>
        <taxon>Spermatophyta</taxon>
        <taxon>Magnoliopsida</taxon>
        <taxon>eudicotyledons</taxon>
        <taxon>Gunneridae</taxon>
        <taxon>Pentapetalae</taxon>
        <taxon>rosids</taxon>
        <taxon>malvids</taxon>
        <taxon>Sapindales</taxon>
        <taxon>Sapindaceae</taxon>
        <taxon>Hippocastanoideae</taxon>
        <taxon>Acereae</taxon>
        <taxon>Acer</taxon>
    </lineage>
</organism>
<dbReference type="InterPro" id="IPR040256">
    <property type="entry name" value="At4g02000-like"/>
</dbReference>
<dbReference type="EMBL" id="VAHF01000005">
    <property type="protein sequence ID" value="TXG61742.1"/>
    <property type="molecule type" value="Genomic_DNA"/>
</dbReference>
<protein>
    <recommendedName>
        <fullName evidence="5">CCHC-type domain-containing protein</fullName>
    </recommendedName>
</protein>
<evidence type="ECO:0000259" key="2">
    <source>
        <dbReference type="Pfam" id="PF14392"/>
    </source>
</evidence>
<dbReference type="Proteomes" id="UP000323000">
    <property type="component" value="Chromosome 5"/>
</dbReference>
<accession>A0A5C7I045</accession>
<evidence type="ECO:0008006" key="5">
    <source>
        <dbReference type="Google" id="ProtNLM"/>
    </source>
</evidence>
<name>A0A5C7I045_9ROSI</name>
<evidence type="ECO:0000259" key="1">
    <source>
        <dbReference type="Pfam" id="PF14111"/>
    </source>
</evidence>
<feature type="domain" description="DUF4283" evidence="1">
    <location>
        <begin position="3"/>
        <end position="74"/>
    </location>
</feature>
<dbReference type="InterPro" id="IPR025836">
    <property type="entry name" value="Zn_knuckle_CX2CX4HX4C"/>
</dbReference>
<sequence length="210" mass="23960">MSLCLVGKILSNKWVNRDAFMRVIGKIWQVKKGIDIESVSGNVFSFHFRDEWDMEKVILGSPWSFDNALMVLEKPVYGFLGSMIGEVLDIDGGNSGDCVGKFMRVRIRMDITKPLKRCLWVDIMGDGTETIMILRYERLPNHCFKCGLIDHSTAECKEEGSCILVNGKEELPYGMWLRASSSQRKSNYPGNGVLSFLRLRLVQIGRWIKE</sequence>
<dbReference type="AlphaFoldDB" id="A0A5C7I045"/>
<dbReference type="Pfam" id="PF14111">
    <property type="entry name" value="DUF4283"/>
    <property type="match status" value="1"/>
</dbReference>
<dbReference type="Pfam" id="PF14392">
    <property type="entry name" value="zf-CCHC_4"/>
    <property type="match status" value="1"/>
</dbReference>
<feature type="domain" description="Zinc knuckle CX2CX4HX4C" evidence="2">
    <location>
        <begin position="109"/>
        <end position="157"/>
    </location>
</feature>
<dbReference type="PANTHER" id="PTHR31286:SF167">
    <property type="entry name" value="OS09G0268800 PROTEIN"/>
    <property type="match status" value="1"/>
</dbReference>
<dbReference type="InterPro" id="IPR025558">
    <property type="entry name" value="DUF4283"/>
</dbReference>
<evidence type="ECO:0000313" key="4">
    <source>
        <dbReference type="Proteomes" id="UP000323000"/>
    </source>
</evidence>
<comment type="caution">
    <text evidence="3">The sequence shown here is derived from an EMBL/GenBank/DDBJ whole genome shotgun (WGS) entry which is preliminary data.</text>
</comment>
<proteinExistence type="predicted"/>
<keyword evidence="4" id="KW-1185">Reference proteome</keyword>
<reference evidence="4" key="1">
    <citation type="journal article" date="2019" name="Gigascience">
        <title>De novo genome assembly of the endangered Acer yangbiense, a plant species with extremely small populations endemic to Yunnan Province, China.</title>
        <authorList>
            <person name="Yang J."/>
            <person name="Wariss H.M."/>
            <person name="Tao L."/>
            <person name="Zhang R."/>
            <person name="Yun Q."/>
            <person name="Hollingsworth P."/>
            <person name="Dao Z."/>
            <person name="Luo G."/>
            <person name="Guo H."/>
            <person name="Ma Y."/>
            <person name="Sun W."/>
        </authorList>
    </citation>
    <scope>NUCLEOTIDE SEQUENCE [LARGE SCALE GENOMIC DNA]</scope>
    <source>
        <strain evidence="4">cv. Malutang</strain>
    </source>
</reference>
<dbReference type="OrthoDB" id="1707487at2759"/>
<gene>
    <name evidence="3" type="ORF">EZV62_013105</name>
</gene>